<sequence>MAATRACLVALAVALAFLLLEGPTMVAALGAAGGSSEEHLRQVRSFLRRVNKAPVTSIQSPDGDIIDCVPISKQPAFDHPLLKNHTIQMQPSDHPRGQYGDSNIAPHPITQAWHQNGKCPENNVPIRRTKEEDVLRASSVNLYGKKRPDSIPNIHPEASDTSVHEYAVASSADGQYYGTRININLWKPMTETAKDFSLTQLWTVAGSYANNDLNTIEVGWQVDQDSYGDNNPRLFIYWTSNAYHGTGCYNLICSGFVQTNNQIALGGTLYPQSVYGGSQYEISILVWKDQNTGNWWLQVGGTDVGYWPSSIFTHLKNSASIVQWGGEVASFSAGQTSTDMGSGHFPGEGFGKASYIRNIQVVDSSNYLRQASVSQLIRPSPSCYNVQSGTSNDWGTYIFYGGPGRNPNCP</sequence>
<feature type="chain" id="PRO_5020494583" description="Neprosin PEP catalytic domain-containing protein" evidence="1">
    <location>
        <begin position="29"/>
        <end position="410"/>
    </location>
</feature>
<dbReference type="AlphaFoldDB" id="A0A4U6TK18"/>
<proteinExistence type="predicted"/>
<gene>
    <name evidence="3" type="ORF">SEVIR_8G187300v2</name>
</gene>
<name>A0A4U6TK18_SETVI</name>
<evidence type="ECO:0000259" key="2">
    <source>
        <dbReference type="PROSITE" id="PS52045"/>
    </source>
</evidence>
<dbReference type="OMA" id="GENWWLK"/>
<dbReference type="Gene3D" id="3.90.1320.10">
    <property type="entry name" value="Outer-capsid protein sigma 3, large lobe"/>
    <property type="match status" value="1"/>
</dbReference>
<dbReference type="Pfam" id="PF03080">
    <property type="entry name" value="Neprosin"/>
    <property type="match status" value="1"/>
</dbReference>
<protein>
    <recommendedName>
        <fullName evidence="2">Neprosin PEP catalytic domain-containing protein</fullName>
    </recommendedName>
</protein>
<dbReference type="InterPro" id="IPR025521">
    <property type="entry name" value="Neprosin_propep"/>
</dbReference>
<evidence type="ECO:0000313" key="4">
    <source>
        <dbReference type="Proteomes" id="UP000298652"/>
    </source>
</evidence>
<dbReference type="InterPro" id="IPR053168">
    <property type="entry name" value="Glutamic_endopeptidase"/>
</dbReference>
<keyword evidence="1" id="KW-0732">Signal</keyword>
<dbReference type="EMBL" id="CM016559">
    <property type="protein sequence ID" value="TKW01534.1"/>
    <property type="molecule type" value="Genomic_DNA"/>
</dbReference>
<dbReference type="Pfam" id="PF14365">
    <property type="entry name" value="Neprosin_AP"/>
    <property type="match status" value="1"/>
</dbReference>
<evidence type="ECO:0000313" key="3">
    <source>
        <dbReference type="EMBL" id="TKW01534.1"/>
    </source>
</evidence>
<dbReference type="Proteomes" id="UP000298652">
    <property type="component" value="Chromosome 8"/>
</dbReference>
<keyword evidence="4" id="KW-1185">Reference proteome</keyword>
<feature type="signal peptide" evidence="1">
    <location>
        <begin position="1"/>
        <end position="28"/>
    </location>
</feature>
<accession>A0A4U6TK18</accession>
<dbReference type="PANTHER" id="PTHR31589:SF231">
    <property type="entry name" value="OS01G0973100 PROTEIN"/>
    <property type="match status" value="1"/>
</dbReference>
<feature type="domain" description="Neprosin PEP catalytic" evidence="2">
    <location>
        <begin position="158"/>
        <end position="410"/>
    </location>
</feature>
<organism evidence="3 4">
    <name type="scientific">Setaria viridis</name>
    <name type="common">Green bristlegrass</name>
    <name type="synonym">Setaria italica subsp. viridis</name>
    <dbReference type="NCBI Taxonomy" id="4556"/>
    <lineage>
        <taxon>Eukaryota</taxon>
        <taxon>Viridiplantae</taxon>
        <taxon>Streptophyta</taxon>
        <taxon>Embryophyta</taxon>
        <taxon>Tracheophyta</taxon>
        <taxon>Spermatophyta</taxon>
        <taxon>Magnoliopsida</taxon>
        <taxon>Liliopsida</taxon>
        <taxon>Poales</taxon>
        <taxon>Poaceae</taxon>
        <taxon>PACMAD clade</taxon>
        <taxon>Panicoideae</taxon>
        <taxon>Panicodae</taxon>
        <taxon>Paniceae</taxon>
        <taxon>Cenchrinae</taxon>
        <taxon>Setaria</taxon>
    </lineage>
</organism>
<reference evidence="3" key="1">
    <citation type="submission" date="2019-03" db="EMBL/GenBank/DDBJ databases">
        <title>WGS assembly of Setaria viridis.</title>
        <authorList>
            <person name="Huang P."/>
            <person name="Jenkins J."/>
            <person name="Grimwood J."/>
            <person name="Barry K."/>
            <person name="Healey A."/>
            <person name="Mamidi S."/>
            <person name="Sreedasyam A."/>
            <person name="Shu S."/>
            <person name="Feldman M."/>
            <person name="Wu J."/>
            <person name="Yu Y."/>
            <person name="Chen C."/>
            <person name="Johnson J."/>
            <person name="Rokhsar D."/>
            <person name="Baxter I."/>
            <person name="Schmutz J."/>
            <person name="Brutnell T."/>
            <person name="Kellogg E."/>
        </authorList>
    </citation>
    <scope>NUCLEOTIDE SEQUENCE [LARGE SCALE GENOMIC DNA]</scope>
</reference>
<dbReference type="PANTHER" id="PTHR31589">
    <property type="entry name" value="PROTEIN, PUTATIVE (DUF239)-RELATED-RELATED"/>
    <property type="match status" value="1"/>
</dbReference>
<dbReference type="Gramene" id="TKW01534">
    <property type="protein sequence ID" value="TKW01534"/>
    <property type="gene ID" value="SEVIR_8G187300v2"/>
</dbReference>
<evidence type="ECO:0000256" key="1">
    <source>
        <dbReference type="SAM" id="SignalP"/>
    </source>
</evidence>
<dbReference type="PROSITE" id="PS52045">
    <property type="entry name" value="NEPROSIN_PEP_CD"/>
    <property type="match status" value="1"/>
</dbReference>
<dbReference type="InterPro" id="IPR004314">
    <property type="entry name" value="Neprosin"/>
</dbReference>